<dbReference type="Proteomes" id="UP000234857">
    <property type="component" value="Unassembled WGS sequence"/>
</dbReference>
<organism evidence="2 3">
    <name type="scientific">Muiribacterium halophilum</name>
    <dbReference type="NCBI Taxonomy" id="2053465"/>
    <lineage>
        <taxon>Bacteria</taxon>
        <taxon>Candidatus Muiribacteriota</taxon>
        <taxon>Candidatus Muiribacteriia</taxon>
        <taxon>Candidatus Muiribacteriales</taxon>
        <taxon>Candidatus Muiribacteriaceae</taxon>
        <taxon>Candidatus Muiribacterium</taxon>
    </lineage>
</organism>
<feature type="domain" description="DUF5610" evidence="1">
    <location>
        <begin position="89"/>
        <end position="206"/>
    </location>
</feature>
<comment type="caution">
    <text evidence="2">The sequence shown here is derived from an EMBL/GenBank/DDBJ whole genome shotgun (WGS) entry which is preliminary data.</text>
</comment>
<evidence type="ECO:0000313" key="2">
    <source>
        <dbReference type="EMBL" id="PLX18348.1"/>
    </source>
</evidence>
<reference evidence="2 3" key="1">
    <citation type="submission" date="2017-11" db="EMBL/GenBank/DDBJ databases">
        <title>Genome-resolved metagenomics identifies genetic mobility, metabolic interactions, and unexpected diversity in perchlorate-reducing communities.</title>
        <authorList>
            <person name="Barnum T.P."/>
            <person name="Figueroa I.A."/>
            <person name="Carlstrom C.I."/>
            <person name="Lucas L.N."/>
            <person name="Engelbrektson A.L."/>
            <person name="Coates J.D."/>
        </authorList>
    </citation>
    <scope>NUCLEOTIDE SEQUENCE [LARGE SCALE GENOMIC DNA]</scope>
    <source>
        <strain evidence="2">BM706</strain>
    </source>
</reference>
<evidence type="ECO:0000313" key="3">
    <source>
        <dbReference type="Proteomes" id="UP000234857"/>
    </source>
</evidence>
<evidence type="ECO:0000259" key="1">
    <source>
        <dbReference type="Pfam" id="PF18433"/>
    </source>
</evidence>
<accession>A0A2N5ZI29</accession>
<name>A0A2N5ZI29_MUIH1</name>
<dbReference type="Gene3D" id="1.10.132.90">
    <property type="match status" value="1"/>
</dbReference>
<sequence length="249" mass="28649">MTQGMSGSNGVNAFKNMYELMKKKSPSTINKDEKSDSLSKLFSQIQDADISDLAKKTGQYYEAFSMVSEKTYAKFVDDQGNEIIMGKESYKLTYQAIWEKTSKLPVDPTKSEAEKLDDMLGDWGSDEVSDRLIKYADAVYNLINKDDKYSDMEQKDPKKFLEWAKGNILSGFNQALSMLQPFIKDNDPLKDVIKMTYDKTMKGLEERFAPSEDKTEEVMEDKGIEEAYYQKTEIQYERSFIQINLADEQ</sequence>
<dbReference type="EMBL" id="PKTG01000064">
    <property type="protein sequence ID" value="PLX18348.1"/>
    <property type="molecule type" value="Genomic_DNA"/>
</dbReference>
<dbReference type="InterPro" id="IPR041651">
    <property type="entry name" value="DUF5610"/>
</dbReference>
<protein>
    <recommendedName>
        <fullName evidence="1">DUF5610 domain-containing protein</fullName>
    </recommendedName>
</protein>
<dbReference type="Pfam" id="PF18433">
    <property type="entry name" value="DUF5610"/>
    <property type="match status" value="1"/>
</dbReference>
<proteinExistence type="predicted"/>
<gene>
    <name evidence="2" type="ORF">C0601_04845</name>
</gene>
<dbReference type="AlphaFoldDB" id="A0A2N5ZI29"/>